<feature type="compositionally biased region" description="Low complexity" evidence="1">
    <location>
        <begin position="115"/>
        <end position="136"/>
    </location>
</feature>
<proteinExistence type="predicted"/>
<feature type="compositionally biased region" description="Low complexity" evidence="1">
    <location>
        <begin position="143"/>
        <end position="153"/>
    </location>
</feature>
<dbReference type="EMBL" id="AP018448">
    <property type="protein sequence ID" value="BBC33491.1"/>
    <property type="molecule type" value="Genomic_DNA"/>
</dbReference>
<evidence type="ECO:0000256" key="1">
    <source>
        <dbReference type="SAM" id="MobiDB-lite"/>
    </source>
</evidence>
<dbReference type="Proteomes" id="UP001321542">
    <property type="component" value="Chromosome"/>
</dbReference>
<feature type="chain" id="PRO_5045712457" description="Secreted protein" evidence="2">
    <location>
        <begin position="25"/>
        <end position="204"/>
    </location>
</feature>
<gene>
    <name evidence="3" type="ORF">SGFS_047850</name>
</gene>
<reference evidence="3 4" key="1">
    <citation type="journal article" date="2010" name="ChemBioChem">
        <title>Cloning and characterization of the biosynthetic gene cluster of 16-membered macrolide antibiotic FD-891: involvement of a dual functional cytochrome P450 monooxygenase catalyzing epoxidation and hydroxylation.</title>
        <authorList>
            <person name="Kudo F."/>
            <person name="Motegi A."/>
            <person name="Mizoue K."/>
            <person name="Eguchi T."/>
        </authorList>
    </citation>
    <scope>NUCLEOTIDE SEQUENCE [LARGE SCALE GENOMIC DNA]</scope>
    <source>
        <strain evidence="3 4">A-8890</strain>
    </source>
</reference>
<protein>
    <recommendedName>
        <fullName evidence="5">Secreted protein</fullName>
    </recommendedName>
</protein>
<evidence type="ECO:0008006" key="5">
    <source>
        <dbReference type="Google" id="ProtNLM"/>
    </source>
</evidence>
<evidence type="ECO:0000313" key="3">
    <source>
        <dbReference type="EMBL" id="BBC33491.1"/>
    </source>
</evidence>
<evidence type="ECO:0000256" key="2">
    <source>
        <dbReference type="SAM" id="SignalP"/>
    </source>
</evidence>
<keyword evidence="2" id="KW-0732">Signal</keyword>
<organism evidence="3 4">
    <name type="scientific">Streptomyces graminofaciens</name>
    <dbReference type="NCBI Taxonomy" id="68212"/>
    <lineage>
        <taxon>Bacteria</taxon>
        <taxon>Bacillati</taxon>
        <taxon>Actinomycetota</taxon>
        <taxon>Actinomycetes</taxon>
        <taxon>Kitasatosporales</taxon>
        <taxon>Streptomycetaceae</taxon>
        <taxon>Streptomyces</taxon>
    </lineage>
</organism>
<dbReference type="RefSeq" id="WP_286253058.1">
    <property type="nucleotide sequence ID" value="NZ_AP018448.1"/>
</dbReference>
<feature type="signal peptide" evidence="2">
    <location>
        <begin position="1"/>
        <end position="24"/>
    </location>
</feature>
<keyword evidence="4" id="KW-1185">Reference proteome</keyword>
<sequence>MRSLKLTLCTGAVVVTALTPTAYAAGNGGISVAPAEARPGGDIEVRAKGCEGRTGTATSEAFVADAQLTGKGGGTLQGETRVRSSVEPGTYDVRVTCDNEENKVTGTFEVGDGKPSTPQATPTAPTTPASPVAPVHAGGGGAAARLAAAGRAADPADTRHADTDTDTTTDTGPGARQAVVGLVLAGVAAVVVVARGARRGRGTE</sequence>
<reference evidence="3 4" key="2">
    <citation type="journal article" date="2023" name="ChemBioChem">
        <title>Acyltransferase Domain Exchange between Two Independent Type I Polyketide Synthases in the Same Producer Strain of Macrolide Antibiotics.</title>
        <authorList>
            <person name="Kudo F."/>
            <person name="Kishikawa K."/>
            <person name="Tsuboi K."/>
            <person name="Kido T."/>
            <person name="Usui T."/>
            <person name="Hashimoto J."/>
            <person name="Shin-Ya K."/>
            <person name="Miyanaga A."/>
            <person name="Eguchi T."/>
        </authorList>
    </citation>
    <scope>NUCLEOTIDE SEQUENCE [LARGE SCALE GENOMIC DNA]</scope>
    <source>
        <strain evidence="3 4">A-8890</strain>
    </source>
</reference>
<evidence type="ECO:0000313" key="4">
    <source>
        <dbReference type="Proteomes" id="UP001321542"/>
    </source>
</evidence>
<name>A0ABN5VJH4_9ACTN</name>
<feature type="compositionally biased region" description="Basic and acidic residues" evidence="1">
    <location>
        <begin position="154"/>
        <end position="163"/>
    </location>
</feature>
<accession>A0ABN5VJH4</accession>
<feature type="region of interest" description="Disordered" evidence="1">
    <location>
        <begin position="102"/>
        <end position="174"/>
    </location>
</feature>